<feature type="region of interest" description="Disordered" evidence="2">
    <location>
        <begin position="276"/>
        <end position="329"/>
    </location>
</feature>
<gene>
    <name evidence="4" type="ORF">PXEA_LOCUS10176</name>
</gene>
<feature type="compositionally biased region" description="Basic and acidic residues" evidence="2">
    <location>
        <begin position="201"/>
        <end position="211"/>
    </location>
</feature>
<dbReference type="SMART" id="SM00360">
    <property type="entry name" value="RRM"/>
    <property type="match status" value="1"/>
</dbReference>
<feature type="compositionally biased region" description="Basic and acidic residues" evidence="2">
    <location>
        <begin position="86"/>
        <end position="103"/>
    </location>
</feature>
<dbReference type="InterPro" id="IPR012677">
    <property type="entry name" value="Nucleotide-bd_a/b_plait_sf"/>
</dbReference>
<reference evidence="4" key="1">
    <citation type="submission" date="2018-11" db="EMBL/GenBank/DDBJ databases">
        <authorList>
            <consortium name="Pathogen Informatics"/>
        </authorList>
    </citation>
    <scope>NUCLEOTIDE SEQUENCE</scope>
</reference>
<dbReference type="SUPFAM" id="SSF54928">
    <property type="entry name" value="RNA-binding domain, RBD"/>
    <property type="match status" value="1"/>
</dbReference>
<keyword evidence="1" id="KW-0694">RNA-binding</keyword>
<dbReference type="CDD" id="cd12343">
    <property type="entry name" value="RRM1_2_CoAA_like"/>
    <property type="match status" value="1"/>
</dbReference>
<dbReference type="Pfam" id="PF00076">
    <property type="entry name" value="RRM_1"/>
    <property type="match status" value="1"/>
</dbReference>
<accession>A0A3S4ZPN8</accession>
<evidence type="ECO:0000259" key="3">
    <source>
        <dbReference type="PROSITE" id="PS50102"/>
    </source>
</evidence>
<evidence type="ECO:0000256" key="2">
    <source>
        <dbReference type="SAM" id="MobiDB-lite"/>
    </source>
</evidence>
<feature type="region of interest" description="Disordered" evidence="2">
    <location>
        <begin position="160"/>
        <end position="241"/>
    </location>
</feature>
<feature type="compositionally biased region" description="Pro residues" evidence="2">
    <location>
        <begin position="160"/>
        <end position="169"/>
    </location>
</feature>
<dbReference type="PROSITE" id="PS50102">
    <property type="entry name" value="RRM"/>
    <property type="match status" value="1"/>
</dbReference>
<dbReference type="InterPro" id="IPR000504">
    <property type="entry name" value="RRM_dom"/>
</dbReference>
<dbReference type="InterPro" id="IPR050907">
    <property type="entry name" value="SRSF"/>
</dbReference>
<comment type="caution">
    <text evidence="4">The sequence shown here is derived from an EMBL/GenBank/DDBJ whole genome shotgun (WGS) entry which is preliminary data.</text>
</comment>
<organism evidence="4 5">
    <name type="scientific">Protopolystoma xenopodis</name>
    <dbReference type="NCBI Taxonomy" id="117903"/>
    <lineage>
        <taxon>Eukaryota</taxon>
        <taxon>Metazoa</taxon>
        <taxon>Spiralia</taxon>
        <taxon>Lophotrochozoa</taxon>
        <taxon>Platyhelminthes</taxon>
        <taxon>Monogenea</taxon>
        <taxon>Polyopisthocotylea</taxon>
        <taxon>Polystomatidea</taxon>
        <taxon>Polystomatidae</taxon>
        <taxon>Protopolystoma</taxon>
    </lineage>
</organism>
<dbReference type="OrthoDB" id="79941at2759"/>
<dbReference type="Gene3D" id="3.30.70.330">
    <property type="match status" value="1"/>
</dbReference>
<feature type="compositionally biased region" description="Low complexity" evidence="2">
    <location>
        <begin position="285"/>
        <end position="294"/>
    </location>
</feature>
<dbReference type="PANTHER" id="PTHR23147">
    <property type="entry name" value="SERINE/ARGININE RICH SPLICING FACTOR"/>
    <property type="match status" value="1"/>
</dbReference>
<keyword evidence="5" id="KW-1185">Reference proteome</keyword>
<feature type="domain" description="RRM" evidence="3">
    <location>
        <begin position="2"/>
        <end position="72"/>
    </location>
</feature>
<sequence>MVKIFVGNLNPSSKSAELRKKFEKFGKVTECDIVNNYAFVHMENESDAKAAISSLHNSDFDGSKINVEHSHGKRGGAGSGGGPMRRRFEQGRGPRDYPPERFRGPPRNYMSGPPPPSSRSERYGQPGWDEVCPFRNYDLSLPDLIIFLFNLGGYDYPPSGPGSRYPPDPVRPREGRAPMMPESGYRSAPSREQMPPPTRDYPPKESRRYDSYDGYSADSYDRYRDSAPAPPSHPRQDYYENYGSYSSGGTAAAGNYDYPYVLSSYHLARQTSLYTGSADYRDSRSVSGAPSSGSYNGGYDYGSYYDYGREGRSTAPPQPSRSGYSYGRP</sequence>
<feature type="region of interest" description="Disordered" evidence="2">
    <location>
        <begin position="62"/>
        <end position="124"/>
    </location>
</feature>
<dbReference type="InterPro" id="IPR035979">
    <property type="entry name" value="RBD_domain_sf"/>
</dbReference>
<name>A0A3S4ZPN8_9PLAT</name>
<proteinExistence type="predicted"/>
<evidence type="ECO:0000256" key="1">
    <source>
        <dbReference type="PROSITE-ProRule" id="PRU00176"/>
    </source>
</evidence>
<dbReference type="Proteomes" id="UP000784294">
    <property type="component" value="Unassembled WGS sequence"/>
</dbReference>
<evidence type="ECO:0000313" key="4">
    <source>
        <dbReference type="EMBL" id="VEL16736.1"/>
    </source>
</evidence>
<dbReference type="AlphaFoldDB" id="A0A3S4ZPN8"/>
<dbReference type="EMBL" id="CAAALY010029668">
    <property type="protein sequence ID" value="VEL16736.1"/>
    <property type="molecule type" value="Genomic_DNA"/>
</dbReference>
<protein>
    <recommendedName>
        <fullName evidence="3">RRM domain-containing protein</fullName>
    </recommendedName>
</protein>
<evidence type="ECO:0000313" key="5">
    <source>
        <dbReference type="Proteomes" id="UP000784294"/>
    </source>
</evidence>
<dbReference type="GO" id="GO:0003723">
    <property type="term" value="F:RNA binding"/>
    <property type="evidence" value="ECO:0007669"/>
    <property type="project" value="UniProtKB-UniRule"/>
</dbReference>